<evidence type="ECO:0000313" key="1">
    <source>
        <dbReference type="EMBL" id="GLU48000.1"/>
    </source>
</evidence>
<keyword evidence="2" id="KW-1185">Reference proteome</keyword>
<sequence>MAQRGDEVAQRLTGPGAGLDDEVLLGLDGLGDRGGHGHLSLAPRSPERAHRGVQQCFDVGKIRHACDSTGPR</sequence>
<dbReference type="Proteomes" id="UP001165092">
    <property type="component" value="Unassembled WGS sequence"/>
</dbReference>
<comment type="caution">
    <text evidence="1">The sequence shown here is derived from an EMBL/GenBank/DDBJ whole genome shotgun (WGS) entry which is preliminary data.</text>
</comment>
<gene>
    <name evidence="1" type="ORF">Nans01_23510</name>
</gene>
<protein>
    <submittedName>
        <fullName evidence="1">Uncharacterized protein</fullName>
    </submittedName>
</protein>
<dbReference type="AlphaFoldDB" id="A0A9W6P6C2"/>
<dbReference type="EMBL" id="BSQG01000003">
    <property type="protein sequence ID" value="GLU48000.1"/>
    <property type="molecule type" value="Genomic_DNA"/>
</dbReference>
<name>A0A9W6P6C2_9ACTN</name>
<accession>A0A9W6P6C2</accession>
<organism evidence="1 2">
    <name type="scientific">Nocardiopsis ansamitocini</name>
    <dbReference type="NCBI Taxonomy" id="1670832"/>
    <lineage>
        <taxon>Bacteria</taxon>
        <taxon>Bacillati</taxon>
        <taxon>Actinomycetota</taxon>
        <taxon>Actinomycetes</taxon>
        <taxon>Streptosporangiales</taxon>
        <taxon>Nocardiopsidaceae</taxon>
        <taxon>Nocardiopsis</taxon>
    </lineage>
</organism>
<reference evidence="1" key="1">
    <citation type="submission" date="2023-02" db="EMBL/GenBank/DDBJ databases">
        <title>Nocardiopsis ansamitocini NBRC 112285.</title>
        <authorList>
            <person name="Ichikawa N."/>
            <person name="Sato H."/>
            <person name="Tonouchi N."/>
        </authorList>
    </citation>
    <scope>NUCLEOTIDE SEQUENCE</scope>
    <source>
        <strain evidence="1">NBRC 112285</strain>
    </source>
</reference>
<evidence type="ECO:0000313" key="2">
    <source>
        <dbReference type="Proteomes" id="UP001165092"/>
    </source>
</evidence>
<proteinExistence type="predicted"/>